<dbReference type="SUPFAM" id="SSF53474">
    <property type="entry name" value="alpha/beta-Hydrolases"/>
    <property type="match status" value="1"/>
</dbReference>
<dbReference type="HOGENOM" id="CLU_006586_7_1_1"/>
<reference evidence="4" key="3">
    <citation type="submission" date="2015-06" db="UniProtKB">
        <authorList>
            <consortium name="EnsemblMetazoa"/>
        </authorList>
    </citation>
    <scope>IDENTIFICATION</scope>
</reference>
<gene>
    <name evidence="3" type="ORF">CAPTEDRAFT_145259</name>
</gene>
<evidence type="ECO:0000259" key="2">
    <source>
        <dbReference type="Pfam" id="PF00135"/>
    </source>
</evidence>
<dbReference type="AlphaFoldDB" id="R7U7H9"/>
<keyword evidence="5" id="KW-1185">Reference proteome</keyword>
<dbReference type="PANTHER" id="PTHR43903">
    <property type="entry name" value="NEUROLIGIN"/>
    <property type="match status" value="1"/>
</dbReference>
<comment type="similarity">
    <text evidence="1">Belongs to the type-B carboxylesterase/lipase family.</text>
</comment>
<proteinExistence type="inferred from homology"/>
<dbReference type="STRING" id="283909.R7U7H9"/>
<reference evidence="3 5" key="2">
    <citation type="journal article" date="2013" name="Nature">
        <title>Insights into bilaterian evolution from three spiralian genomes.</title>
        <authorList>
            <person name="Simakov O."/>
            <person name="Marletaz F."/>
            <person name="Cho S.J."/>
            <person name="Edsinger-Gonzales E."/>
            <person name="Havlak P."/>
            <person name="Hellsten U."/>
            <person name="Kuo D.H."/>
            <person name="Larsson T."/>
            <person name="Lv J."/>
            <person name="Arendt D."/>
            <person name="Savage R."/>
            <person name="Osoegawa K."/>
            <person name="de Jong P."/>
            <person name="Grimwood J."/>
            <person name="Chapman J.A."/>
            <person name="Shapiro H."/>
            <person name="Aerts A."/>
            <person name="Otillar R.P."/>
            <person name="Terry A.Y."/>
            <person name="Boore J.L."/>
            <person name="Grigoriev I.V."/>
            <person name="Lindberg D.R."/>
            <person name="Seaver E.C."/>
            <person name="Weisblat D.A."/>
            <person name="Putnam N.H."/>
            <person name="Rokhsar D.S."/>
        </authorList>
    </citation>
    <scope>NUCLEOTIDE SEQUENCE</scope>
    <source>
        <strain evidence="3 5">I ESC-2004</strain>
    </source>
</reference>
<dbReference type="Gene3D" id="3.40.50.1820">
    <property type="entry name" value="alpha/beta hydrolase"/>
    <property type="match status" value="1"/>
</dbReference>
<dbReference type="InterPro" id="IPR029058">
    <property type="entry name" value="AB_hydrolase_fold"/>
</dbReference>
<dbReference type="EMBL" id="KB307199">
    <property type="protein sequence ID" value="ELT99095.1"/>
    <property type="molecule type" value="Genomic_DNA"/>
</dbReference>
<organism evidence="3">
    <name type="scientific">Capitella teleta</name>
    <name type="common">Polychaete worm</name>
    <dbReference type="NCBI Taxonomy" id="283909"/>
    <lineage>
        <taxon>Eukaryota</taxon>
        <taxon>Metazoa</taxon>
        <taxon>Spiralia</taxon>
        <taxon>Lophotrochozoa</taxon>
        <taxon>Annelida</taxon>
        <taxon>Polychaeta</taxon>
        <taxon>Sedentaria</taxon>
        <taxon>Scolecida</taxon>
        <taxon>Capitellidae</taxon>
        <taxon>Capitella</taxon>
    </lineage>
</organism>
<dbReference type="Pfam" id="PF00135">
    <property type="entry name" value="COesterase"/>
    <property type="match status" value="1"/>
</dbReference>
<dbReference type="EMBL" id="AMQN01010177">
    <property type="status" value="NOT_ANNOTATED_CDS"/>
    <property type="molecule type" value="Genomic_DNA"/>
</dbReference>
<dbReference type="InterPro" id="IPR051093">
    <property type="entry name" value="Neuroligin/BSAL"/>
</dbReference>
<evidence type="ECO:0000313" key="3">
    <source>
        <dbReference type="EMBL" id="ELT99095.1"/>
    </source>
</evidence>
<evidence type="ECO:0000313" key="5">
    <source>
        <dbReference type="Proteomes" id="UP000014760"/>
    </source>
</evidence>
<evidence type="ECO:0000256" key="1">
    <source>
        <dbReference type="ARBA" id="ARBA00005964"/>
    </source>
</evidence>
<dbReference type="OrthoDB" id="3200163at2759"/>
<dbReference type="InterPro" id="IPR002018">
    <property type="entry name" value="CarbesteraseB"/>
</dbReference>
<name>R7U7H9_CAPTE</name>
<accession>R7U7H9</accession>
<feature type="domain" description="Carboxylesterase type B" evidence="2">
    <location>
        <begin position="4"/>
        <end position="116"/>
    </location>
</feature>
<dbReference type="OMA" id="HVANRTE"/>
<sequence length="136" mass="15326">MSGNVIDYQYGKLRGILVTLPNHALPQVESYLGLQYASLLGGELRFMPPTSPMEKWNGVRVALKFRPVCPQKRLDIDELYRVLPEGRANHFKRLQAFLESQTEDCLNLNIYVPVVGKCTINKCVHLVLFGHKASAA</sequence>
<reference evidence="5" key="1">
    <citation type="submission" date="2012-12" db="EMBL/GenBank/DDBJ databases">
        <authorList>
            <person name="Hellsten U."/>
            <person name="Grimwood J."/>
            <person name="Chapman J.A."/>
            <person name="Shapiro H."/>
            <person name="Aerts A."/>
            <person name="Otillar R.P."/>
            <person name="Terry A.Y."/>
            <person name="Boore J.L."/>
            <person name="Simakov O."/>
            <person name="Marletaz F."/>
            <person name="Cho S.-J."/>
            <person name="Edsinger-Gonzales E."/>
            <person name="Havlak P."/>
            <person name="Kuo D.-H."/>
            <person name="Larsson T."/>
            <person name="Lv J."/>
            <person name="Arendt D."/>
            <person name="Savage R."/>
            <person name="Osoegawa K."/>
            <person name="de Jong P."/>
            <person name="Lindberg D.R."/>
            <person name="Seaver E.C."/>
            <person name="Weisblat D.A."/>
            <person name="Putnam N.H."/>
            <person name="Grigoriev I.V."/>
            <person name="Rokhsar D.S."/>
        </authorList>
    </citation>
    <scope>NUCLEOTIDE SEQUENCE</scope>
    <source>
        <strain evidence="5">I ESC-2004</strain>
    </source>
</reference>
<dbReference type="Proteomes" id="UP000014760">
    <property type="component" value="Unassembled WGS sequence"/>
</dbReference>
<dbReference type="EnsemblMetazoa" id="CapteT145259">
    <property type="protein sequence ID" value="CapteP145259"/>
    <property type="gene ID" value="CapteG145259"/>
</dbReference>
<evidence type="ECO:0000313" key="4">
    <source>
        <dbReference type="EnsemblMetazoa" id="CapteP145259"/>
    </source>
</evidence>
<protein>
    <recommendedName>
        <fullName evidence="2">Carboxylesterase type B domain-containing protein</fullName>
    </recommendedName>
</protein>